<accession>A0A1M6WI92</accession>
<evidence type="ECO:0000256" key="1">
    <source>
        <dbReference type="SAM" id="MobiDB-lite"/>
    </source>
</evidence>
<protein>
    <submittedName>
        <fullName evidence="2">Uncharacterized protein</fullName>
    </submittedName>
</protein>
<organism evidence="2 3">
    <name type="scientific">Actinacidiphila paucisporea</name>
    <dbReference type="NCBI Taxonomy" id="310782"/>
    <lineage>
        <taxon>Bacteria</taxon>
        <taxon>Bacillati</taxon>
        <taxon>Actinomycetota</taxon>
        <taxon>Actinomycetes</taxon>
        <taxon>Kitasatosporales</taxon>
        <taxon>Streptomycetaceae</taxon>
        <taxon>Actinacidiphila</taxon>
    </lineage>
</organism>
<keyword evidence="3" id="KW-1185">Reference proteome</keyword>
<dbReference type="EMBL" id="FRBI01000002">
    <property type="protein sequence ID" value="SHK93408.1"/>
    <property type="molecule type" value="Genomic_DNA"/>
</dbReference>
<name>A0A1M6WI92_9ACTN</name>
<dbReference type="OrthoDB" id="4286774at2"/>
<evidence type="ECO:0000313" key="2">
    <source>
        <dbReference type="EMBL" id="SHK93408.1"/>
    </source>
</evidence>
<sequence length="203" mass="18709">MFGLKLPVIAAAGALGVIAVGGVTGLPKQAFADEGGGGSSASSSSSSSSSASSGSGMDISPATVAPGGVVTLHLKASCKSGAKAQASAEVFVDAVTLAPSGDGSDGWDGTAFIKSDAVDGSYAVSVQCNGSTSSASATVTVTTGGGPLVPVNPVPAGGGGTAQLAAGPAAAGTSTGPLLVTGGVAAAGLAGLALHRRRAAARG</sequence>
<proteinExistence type="predicted"/>
<dbReference type="AlphaFoldDB" id="A0A1M6WI92"/>
<dbReference type="Proteomes" id="UP000184111">
    <property type="component" value="Unassembled WGS sequence"/>
</dbReference>
<dbReference type="STRING" id="310782.SAMN05216499_102113"/>
<feature type="compositionally biased region" description="Low complexity" evidence="1">
    <location>
        <begin position="40"/>
        <end position="56"/>
    </location>
</feature>
<feature type="region of interest" description="Disordered" evidence="1">
    <location>
        <begin position="32"/>
        <end position="58"/>
    </location>
</feature>
<dbReference type="RefSeq" id="WP_073493692.1">
    <property type="nucleotide sequence ID" value="NZ_FRBI01000002.1"/>
</dbReference>
<gene>
    <name evidence="2" type="ORF">SAMN05216499_102113</name>
</gene>
<evidence type="ECO:0000313" key="3">
    <source>
        <dbReference type="Proteomes" id="UP000184111"/>
    </source>
</evidence>
<reference evidence="2 3" key="1">
    <citation type="submission" date="2016-11" db="EMBL/GenBank/DDBJ databases">
        <authorList>
            <person name="Jaros S."/>
            <person name="Januszkiewicz K."/>
            <person name="Wedrychowicz H."/>
        </authorList>
    </citation>
    <scope>NUCLEOTIDE SEQUENCE [LARGE SCALE GENOMIC DNA]</scope>
    <source>
        <strain evidence="2 3">CGMCC 4.2025</strain>
    </source>
</reference>